<dbReference type="GO" id="GO:0016853">
    <property type="term" value="F:isomerase activity"/>
    <property type="evidence" value="ECO:0007669"/>
    <property type="project" value="UniProtKB-KW"/>
</dbReference>
<dbReference type="PANTHER" id="PTHR35530:SF2">
    <property type="entry name" value="BSL4019 PROTEIN"/>
    <property type="match status" value="1"/>
</dbReference>
<evidence type="ECO:0000313" key="4">
    <source>
        <dbReference type="EMBL" id="QIW22166.1"/>
    </source>
</evidence>
<dbReference type="Pfam" id="PF01361">
    <property type="entry name" value="Tautomerase"/>
    <property type="match status" value="1"/>
</dbReference>
<name>A0A6H0TS95_BACTU</name>
<dbReference type="AlphaFoldDB" id="A0A6H0TS95"/>
<dbReference type="InterPro" id="IPR004370">
    <property type="entry name" value="4-OT-like_dom"/>
</dbReference>
<dbReference type="Proteomes" id="UP000501374">
    <property type="component" value="Chromosome"/>
</dbReference>
<evidence type="ECO:0000256" key="1">
    <source>
        <dbReference type="ARBA" id="ARBA00006723"/>
    </source>
</evidence>
<reference evidence="5" key="1">
    <citation type="submission" date="2019-02" db="EMBL/GenBank/DDBJ databases">
        <title>Structural and Functional analysis of Lanthipeptide from Bacillus thuringiensis serovar andalousiensis B23193.</title>
        <authorList>
            <person name="Andreeva J.V."/>
            <person name="Grigoreva A."/>
        </authorList>
    </citation>
    <scope>NUCLEOTIDE SEQUENCE [LARGE SCALE GENOMIC DNA]</scope>
    <source>
        <strain evidence="5">B23193</strain>
    </source>
</reference>
<dbReference type="InterPro" id="IPR014347">
    <property type="entry name" value="Tautomerase/MIF_sf"/>
</dbReference>
<dbReference type="PANTHER" id="PTHR35530">
    <property type="entry name" value="TAUTOMERASE-RELATED"/>
    <property type="match status" value="1"/>
</dbReference>
<evidence type="ECO:0000259" key="3">
    <source>
        <dbReference type="Pfam" id="PF01361"/>
    </source>
</evidence>
<dbReference type="EMBL" id="CP035727">
    <property type="protein sequence ID" value="QIW22166.1"/>
    <property type="molecule type" value="Genomic_DNA"/>
</dbReference>
<sequence>MPFVNISLTKNNITKQQKAEIVYGFTHILQEVLGKSPDRTMIVINEINPENWGSSGILVSDRESETLK</sequence>
<accession>A0A6H0TS95</accession>
<comment type="similarity">
    <text evidence="1">Belongs to the 4-oxalocrotonate tautomerase family.</text>
</comment>
<gene>
    <name evidence="4" type="ORF">EVG22_29115</name>
</gene>
<evidence type="ECO:0000256" key="2">
    <source>
        <dbReference type="ARBA" id="ARBA00023235"/>
    </source>
</evidence>
<keyword evidence="2" id="KW-0413">Isomerase</keyword>
<dbReference type="Gene3D" id="3.30.429.10">
    <property type="entry name" value="Macrophage Migration Inhibitory Factor"/>
    <property type="match status" value="1"/>
</dbReference>
<feature type="domain" description="4-oxalocrotonate tautomerase-like" evidence="3">
    <location>
        <begin position="2"/>
        <end position="62"/>
    </location>
</feature>
<organism evidence="4 5">
    <name type="scientific">Bacillus thuringiensis serovar andalousiensis</name>
    <dbReference type="NCBI Taxonomy" id="257985"/>
    <lineage>
        <taxon>Bacteria</taxon>
        <taxon>Bacillati</taxon>
        <taxon>Bacillota</taxon>
        <taxon>Bacilli</taxon>
        <taxon>Bacillales</taxon>
        <taxon>Bacillaceae</taxon>
        <taxon>Bacillus</taxon>
        <taxon>Bacillus cereus group</taxon>
    </lineage>
</organism>
<protein>
    <submittedName>
        <fullName evidence="4">4-oxalocrotonate tautomerase family protein</fullName>
    </submittedName>
</protein>
<dbReference type="SUPFAM" id="SSF55331">
    <property type="entry name" value="Tautomerase/MIF"/>
    <property type="match status" value="1"/>
</dbReference>
<evidence type="ECO:0000313" key="5">
    <source>
        <dbReference type="Proteomes" id="UP000501374"/>
    </source>
</evidence>
<proteinExistence type="inferred from homology"/>
<dbReference type="RefSeq" id="WP_097814315.1">
    <property type="nucleotide sequence ID" value="NZ_CP035727.2"/>
</dbReference>